<reference evidence="2" key="2">
    <citation type="submission" date="2014-07" db="EMBL/GenBank/DDBJ databases">
        <authorList>
            <person name="Hull J."/>
        </authorList>
    </citation>
    <scope>NUCLEOTIDE SEQUENCE</scope>
</reference>
<organism evidence="2">
    <name type="scientific">Lygus hesperus</name>
    <name type="common">Western plant bug</name>
    <dbReference type="NCBI Taxonomy" id="30085"/>
    <lineage>
        <taxon>Eukaryota</taxon>
        <taxon>Metazoa</taxon>
        <taxon>Ecdysozoa</taxon>
        <taxon>Arthropoda</taxon>
        <taxon>Hexapoda</taxon>
        <taxon>Insecta</taxon>
        <taxon>Pterygota</taxon>
        <taxon>Neoptera</taxon>
        <taxon>Paraneoptera</taxon>
        <taxon>Hemiptera</taxon>
        <taxon>Heteroptera</taxon>
        <taxon>Panheteroptera</taxon>
        <taxon>Cimicomorpha</taxon>
        <taxon>Miridae</taxon>
        <taxon>Mirini</taxon>
        <taxon>Lygus</taxon>
    </lineage>
</organism>
<dbReference type="GO" id="GO:0008233">
    <property type="term" value="F:peptidase activity"/>
    <property type="evidence" value="ECO:0007669"/>
    <property type="project" value="UniProtKB-KW"/>
</dbReference>
<reference evidence="2" key="1">
    <citation type="journal article" date="2014" name="PLoS ONE">
        <title>Transcriptome-Based Identification of ABC Transporters in the Western Tarnished Plant Bug Lygus hesperus.</title>
        <authorList>
            <person name="Hull J.J."/>
            <person name="Chaney K."/>
            <person name="Geib S.M."/>
            <person name="Fabrick J.A."/>
            <person name="Brent C.S."/>
            <person name="Walsh D."/>
            <person name="Lavine L.C."/>
        </authorList>
    </citation>
    <scope>NUCLEOTIDE SEQUENCE</scope>
</reference>
<accession>A0A0A9YHM9</accession>
<feature type="compositionally biased region" description="Basic and acidic residues" evidence="1">
    <location>
        <begin position="222"/>
        <end position="244"/>
    </location>
</feature>
<gene>
    <name evidence="2" type="primary">imp-2</name>
    <name evidence="2" type="ORF">CM83_99996</name>
</gene>
<feature type="compositionally biased region" description="Basic and acidic residues" evidence="1">
    <location>
        <begin position="13"/>
        <end position="23"/>
    </location>
</feature>
<keyword evidence="2" id="KW-0378">Hydrolase</keyword>
<feature type="region of interest" description="Disordered" evidence="1">
    <location>
        <begin position="213"/>
        <end position="244"/>
    </location>
</feature>
<keyword evidence="2" id="KW-0645">Protease</keyword>
<sequence length="244" mass="26189">VRKMVLKSIENMRLNKSEEENRQSRSAPSDNGFMKKSNSQTRLDYLTETEVTNNGTLETAAIHLVGDNVSVGGSKTITQERYSAKVDQTNEASTGWSDPTATELPFGSEMTATVAVSNVGNLKAAEKCCNISNTTCLEPSNSKNSLMLRDVMAPLPQVPEQPSFPDCFPVGSSDVEHNGGATESKISSIMLLSTEPPVLLAEAGVQTSFVSTPSTSCFPETCPKRNEKTPRSCDEGRSDGEEGA</sequence>
<dbReference type="EMBL" id="GBHO01011920">
    <property type="protein sequence ID" value="JAG31684.1"/>
    <property type="molecule type" value="Transcribed_RNA"/>
</dbReference>
<protein>
    <submittedName>
        <fullName evidence="2">Intramembrane protease 2</fullName>
    </submittedName>
</protein>
<name>A0A0A9YHM9_LYGHE</name>
<feature type="non-terminal residue" evidence="2">
    <location>
        <position position="1"/>
    </location>
</feature>
<proteinExistence type="predicted"/>
<dbReference type="AlphaFoldDB" id="A0A0A9YHM9"/>
<dbReference type="GO" id="GO:0006508">
    <property type="term" value="P:proteolysis"/>
    <property type="evidence" value="ECO:0007669"/>
    <property type="project" value="UniProtKB-KW"/>
</dbReference>
<evidence type="ECO:0000313" key="2">
    <source>
        <dbReference type="EMBL" id="JAG31684.1"/>
    </source>
</evidence>
<feature type="region of interest" description="Disordered" evidence="1">
    <location>
        <begin position="12"/>
        <end position="39"/>
    </location>
</feature>
<evidence type="ECO:0000256" key="1">
    <source>
        <dbReference type="SAM" id="MobiDB-lite"/>
    </source>
</evidence>